<gene>
    <name evidence="1" type="ORF">BDM02DRAFT_3123441</name>
</gene>
<sequence>FFLLFTAREVHDGYPFIVGFHLLWGCWLVIHAIDCFDRYRQWRENGFRAWWPLFFAKRSLLWLAQASYMAFFLVFVIPTLIALVMETYVLLPIKLVYDPELVV</sequence>
<feature type="non-terminal residue" evidence="1">
    <location>
        <position position="1"/>
    </location>
</feature>
<dbReference type="Proteomes" id="UP000886501">
    <property type="component" value="Unassembled WGS sequence"/>
</dbReference>
<reference evidence="1" key="2">
    <citation type="journal article" date="2020" name="Nat. Commun.">
        <title>Large-scale genome sequencing of mycorrhizal fungi provides insights into the early evolution of symbiotic traits.</title>
        <authorList>
            <person name="Miyauchi S."/>
            <person name="Kiss E."/>
            <person name="Kuo A."/>
            <person name="Drula E."/>
            <person name="Kohler A."/>
            <person name="Sanchez-Garcia M."/>
            <person name="Morin E."/>
            <person name="Andreopoulos B."/>
            <person name="Barry K.W."/>
            <person name="Bonito G."/>
            <person name="Buee M."/>
            <person name="Carver A."/>
            <person name="Chen C."/>
            <person name="Cichocki N."/>
            <person name="Clum A."/>
            <person name="Culley D."/>
            <person name="Crous P.W."/>
            <person name="Fauchery L."/>
            <person name="Girlanda M."/>
            <person name="Hayes R.D."/>
            <person name="Keri Z."/>
            <person name="LaButti K."/>
            <person name="Lipzen A."/>
            <person name="Lombard V."/>
            <person name="Magnuson J."/>
            <person name="Maillard F."/>
            <person name="Murat C."/>
            <person name="Nolan M."/>
            <person name="Ohm R.A."/>
            <person name="Pangilinan J."/>
            <person name="Pereira M.F."/>
            <person name="Perotto S."/>
            <person name="Peter M."/>
            <person name="Pfister S."/>
            <person name="Riley R."/>
            <person name="Sitrit Y."/>
            <person name="Stielow J.B."/>
            <person name="Szollosi G."/>
            <person name="Zifcakova L."/>
            <person name="Stursova M."/>
            <person name="Spatafora J.W."/>
            <person name="Tedersoo L."/>
            <person name="Vaario L.M."/>
            <person name="Yamada A."/>
            <person name="Yan M."/>
            <person name="Wang P."/>
            <person name="Xu J."/>
            <person name="Bruns T."/>
            <person name="Baldrian P."/>
            <person name="Vilgalys R."/>
            <person name="Dunand C."/>
            <person name="Henrissat B."/>
            <person name="Grigoriev I.V."/>
            <person name="Hibbett D."/>
            <person name="Nagy L.G."/>
            <person name="Martin F.M."/>
        </authorList>
    </citation>
    <scope>NUCLEOTIDE SEQUENCE</scope>
    <source>
        <strain evidence="1">P2</strain>
    </source>
</reference>
<protein>
    <submittedName>
        <fullName evidence="1">Uncharacterized protein</fullName>
    </submittedName>
</protein>
<evidence type="ECO:0000313" key="2">
    <source>
        <dbReference type="Proteomes" id="UP000886501"/>
    </source>
</evidence>
<keyword evidence="2" id="KW-1185">Reference proteome</keyword>
<accession>A0ACB6Z135</accession>
<dbReference type="EMBL" id="MU118223">
    <property type="protein sequence ID" value="KAF9643445.1"/>
    <property type="molecule type" value="Genomic_DNA"/>
</dbReference>
<reference evidence="1" key="1">
    <citation type="submission" date="2019-10" db="EMBL/GenBank/DDBJ databases">
        <authorList>
            <consortium name="DOE Joint Genome Institute"/>
            <person name="Kuo A."/>
            <person name="Miyauchi S."/>
            <person name="Kiss E."/>
            <person name="Drula E."/>
            <person name="Kohler A."/>
            <person name="Sanchez-Garcia M."/>
            <person name="Andreopoulos B."/>
            <person name="Barry K.W."/>
            <person name="Bonito G."/>
            <person name="Buee M."/>
            <person name="Carver A."/>
            <person name="Chen C."/>
            <person name="Cichocki N."/>
            <person name="Clum A."/>
            <person name="Culley D."/>
            <person name="Crous P.W."/>
            <person name="Fauchery L."/>
            <person name="Girlanda M."/>
            <person name="Hayes R."/>
            <person name="Keri Z."/>
            <person name="Labutti K."/>
            <person name="Lipzen A."/>
            <person name="Lombard V."/>
            <person name="Magnuson J."/>
            <person name="Maillard F."/>
            <person name="Morin E."/>
            <person name="Murat C."/>
            <person name="Nolan M."/>
            <person name="Ohm R."/>
            <person name="Pangilinan J."/>
            <person name="Pereira M."/>
            <person name="Perotto S."/>
            <person name="Peter M."/>
            <person name="Riley R."/>
            <person name="Sitrit Y."/>
            <person name="Stielow B."/>
            <person name="Szollosi G."/>
            <person name="Zifcakova L."/>
            <person name="Stursova M."/>
            <person name="Spatafora J.W."/>
            <person name="Tedersoo L."/>
            <person name="Vaario L.-M."/>
            <person name="Yamada A."/>
            <person name="Yan M."/>
            <person name="Wang P."/>
            <person name="Xu J."/>
            <person name="Bruns T."/>
            <person name="Baldrian P."/>
            <person name="Vilgalys R."/>
            <person name="Henrissat B."/>
            <person name="Grigoriev I.V."/>
            <person name="Hibbett D."/>
            <person name="Nagy L.G."/>
            <person name="Martin F.M."/>
        </authorList>
    </citation>
    <scope>NUCLEOTIDE SEQUENCE</scope>
    <source>
        <strain evidence="1">P2</strain>
    </source>
</reference>
<proteinExistence type="predicted"/>
<organism evidence="1 2">
    <name type="scientific">Thelephora ganbajun</name>
    <name type="common">Ganba fungus</name>
    <dbReference type="NCBI Taxonomy" id="370292"/>
    <lineage>
        <taxon>Eukaryota</taxon>
        <taxon>Fungi</taxon>
        <taxon>Dikarya</taxon>
        <taxon>Basidiomycota</taxon>
        <taxon>Agaricomycotina</taxon>
        <taxon>Agaricomycetes</taxon>
        <taxon>Thelephorales</taxon>
        <taxon>Thelephoraceae</taxon>
        <taxon>Thelephora</taxon>
    </lineage>
</organism>
<name>A0ACB6Z135_THEGA</name>
<evidence type="ECO:0000313" key="1">
    <source>
        <dbReference type="EMBL" id="KAF9643445.1"/>
    </source>
</evidence>
<comment type="caution">
    <text evidence="1">The sequence shown here is derived from an EMBL/GenBank/DDBJ whole genome shotgun (WGS) entry which is preliminary data.</text>
</comment>